<comment type="caution">
    <text evidence="1">The sequence shown here is derived from an EMBL/GenBank/DDBJ whole genome shotgun (WGS) entry which is preliminary data.</text>
</comment>
<evidence type="ECO:0000313" key="2">
    <source>
        <dbReference type="Proteomes" id="UP000245383"/>
    </source>
</evidence>
<keyword evidence="2" id="KW-1185">Reference proteome</keyword>
<proteinExistence type="predicted"/>
<reference evidence="1 2" key="1">
    <citation type="journal article" date="2018" name="MBio">
        <title>Comparative Genomics Reveals the Core Gene Toolbox for the Fungus-Insect Symbiosis.</title>
        <authorList>
            <person name="Wang Y."/>
            <person name="Stata M."/>
            <person name="Wang W."/>
            <person name="Stajich J.E."/>
            <person name="White M.M."/>
            <person name="Moncalvo J.M."/>
        </authorList>
    </citation>
    <scope>NUCLEOTIDE SEQUENCE [LARGE SCALE GENOMIC DNA]</scope>
    <source>
        <strain evidence="1 2">SWE-8-4</strain>
    </source>
</reference>
<organism evidence="1 2">
    <name type="scientific">Smittium simulii</name>
    <dbReference type="NCBI Taxonomy" id="133385"/>
    <lineage>
        <taxon>Eukaryota</taxon>
        <taxon>Fungi</taxon>
        <taxon>Fungi incertae sedis</taxon>
        <taxon>Zoopagomycota</taxon>
        <taxon>Kickxellomycotina</taxon>
        <taxon>Harpellomycetes</taxon>
        <taxon>Harpellales</taxon>
        <taxon>Legeriomycetaceae</taxon>
        <taxon>Smittium</taxon>
    </lineage>
</organism>
<name>A0A2T9YFA3_9FUNG</name>
<accession>A0A2T9YFA3</accession>
<gene>
    <name evidence="1" type="ORF">BB561_004598</name>
</gene>
<dbReference type="EMBL" id="MBFR01000224">
    <property type="protein sequence ID" value="PVU91021.1"/>
    <property type="molecule type" value="Genomic_DNA"/>
</dbReference>
<sequence length="59" mass="7030">MKISYDKTIAVFKRDVKSLSEPTLEAKDQKKKIFDNKRKQRNSRRQIIGNQLLFYVGRT</sequence>
<protein>
    <submittedName>
        <fullName evidence="1">Uncharacterized protein</fullName>
    </submittedName>
</protein>
<evidence type="ECO:0000313" key="1">
    <source>
        <dbReference type="EMBL" id="PVU91021.1"/>
    </source>
</evidence>
<dbReference type="Proteomes" id="UP000245383">
    <property type="component" value="Unassembled WGS sequence"/>
</dbReference>
<dbReference type="AlphaFoldDB" id="A0A2T9YFA3"/>